<dbReference type="Proteomes" id="UP001164557">
    <property type="component" value="Chromosome"/>
</dbReference>
<feature type="domain" description="PTS EIIA type-4" evidence="3">
    <location>
        <begin position="1"/>
        <end position="121"/>
    </location>
</feature>
<keyword evidence="5" id="KW-1185">Reference proteome</keyword>
<gene>
    <name evidence="4" type="ORF">LDX53_02805</name>
</gene>
<reference evidence="4" key="1">
    <citation type="submission" date="2021-09" db="EMBL/GenBank/DDBJ databases">
        <title>Lactobacillus species from Apis mellifera, Switzerland.</title>
        <authorList>
            <person name="Pfister J."/>
            <person name="Brown A."/>
            <person name="Neumann P."/>
            <person name="Collaud A."/>
            <person name="Retschnig G."/>
            <person name="Perreten V."/>
        </authorList>
    </citation>
    <scope>NUCLEOTIDE SEQUENCE</scope>
    <source>
        <strain evidence="4">IBH002</strain>
    </source>
</reference>
<proteinExistence type="predicted"/>
<sequence length="138" mass="15408">MVKIIIVTHKTLAQGFKDSLNFFTGLDKQIVAICAYENSNQFPEKELAAEISKVKSNEKCLILTDLLGGSVNQNAAKYIKENIFLITGINLIVAIQLALLPADKLTSDSIMQVVQDARKQIVFVNDYLKNKKSDFEDE</sequence>
<evidence type="ECO:0000256" key="2">
    <source>
        <dbReference type="SAM" id="Phobius"/>
    </source>
</evidence>
<dbReference type="PROSITE" id="PS51096">
    <property type="entry name" value="PTS_EIIA_TYPE_4"/>
    <property type="match status" value="1"/>
</dbReference>
<dbReference type="SUPFAM" id="SSF53062">
    <property type="entry name" value="PTS system fructose IIA component-like"/>
    <property type="match status" value="1"/>
</dbReference>
<evidence type="ECO:0000259" key="3">
    <source>
        <dbReference type="PROSITE" id="PS51096"/>
    </source>
</evidence>
<dbReference type="InterPro" id="IPR004701">
    <property type="entry name" value="PTS_EIIA_man-typ"/>
</dbReference>
<keyword evidence="2" id="KW-0472">Membrane</keyword>
<accession>A0AA47B4V0</accession>
<evidence type="ECO:0000313" key="4">
    <source>
        <dbReference type="EMBL" id="UZX30146.1"/>
    </source>
</evidence>
<dbReference type="Gene3D" id="3.40.50.510">
    <property type="entry name" value="Phosphotransferase system, mannose-type IIA component"/>
    <property type="match status" value="1"/>
</dbReference>
<dbReference type="InterPro" id="IPR036662">
    <property type="entry name" value="PTS_EIIA_man-typ_sf"/>
</dbReference>
<dbReference type="PANTHER" id="PTHR33799:SF1">
    <property type="entry name" value="PTS SYSTEM MANNOSE-SPECIFIC EIIAB COMPONENT-RELATED"/>
    <property type="match status" value="1"/>
</dbReference>
<dbReference type="AlphaFoldDB" id="A0AA47B4V0"/>
<dbReference type="GO" id="GO:0016740">
    <property type="term" value="F:transferase activity"/>
    <property type="evidence" value="ECO:0007669"/>
    <property type="project" value="UniProtKB-KW"/>
</dbReference>
<organism evidence="4 5">
    <name type="scientific">Lactobacillus helsingborgensis</name>
    <dbReference type="NCBI Taxonomy" id="1218494"/>
    <lineage>
        <taxon>Bacteria</taxon>
        <taxon>Bacillati</taxon>
        <taxon>Bacillota</taxon>
        <taxon>Bacilli</taxon>
        <taxon>Lactobacillales</taxon>
        <taxon>Lactobacillaceae</taxon>
        <taxon>Lactobacillus</taxon>
    </lineage>
</organism>
<dbReference type="GO" id="GO:0009401">
    <property type="term" value="P:phosphoenolpyruvate-dependent sugar phosphotransferase system"/>
    <property type="evidence" value="ECO:0007669"/>
    <property type="project" value="InterPro"/>
</dbReference>
<name>A0AA47B4V0_9LACO</name>
<protein>
    <submittedName>
        <fullName evidence="4">PTS N-acetylglucosamine transporter subunit IIBC</fullName>
    </submittedName>
</protein>
<keyword evidence="2" id="KW-0812">Transmembrane</keyword>
<dbReference type="Pfam" id="PF03610">
    <property type="entry name" value="EIIA-man"/>
    <property type="match status" value="1"/>
</dbReference>
<feature type="transmembrane region" description="Helical" evidence="2">
    <location>
        <begin position="83"/>
        <end position="102"/>
    </location>
</feature>
<dbReference type="InterPro" id="IPR051471">
    <property type="entry name" value="Bacterial_PTS_sugar_comp"/>
</dbReference>
<keyword evidence="1" id="KW-0808">Transferase</keyword>
<dbReference type="RefSeq" id="WP_046326871.1">
    <property type="nucleotide sequence ID" value="NZ_BPOZ01000004.1"/>
</dbReference>
<keyword evidence="2" id="KW-1133">Transmembrane helix</keyword>
<evidence type="ECO:0000313" key="5">
    <source>
        <dbReference type="Proteomes" id="UP001164557"/>
    </source>
</evidence>
<evidence type="ECO:0000256" key="1">
    <source>
        <dbReference type="ARBA" id="ARBA00022679"/>
    </source>
</evidence>
<dbReference type="PANTHER" id="PTHR33799">
    <property type="entry name" value="PTS PERMEASE-RELATED-RELATED"/>
    <property type="match status" value="1"/>
</dbReference>
<dbReference type="GO" id="GO:0016020">
    <property type="term" value="C:membrane"/>
    <property type="evidence" value="ECO:0007669"/>
    <property type="project" value="InterPro"/>
</dbReference>
<dbReference type="EMBL" id="CP084389">
    <property type="protein sequence ID" value="UZX30146.1"/>
    <property type="molecule type" value="Genomic_DNA"/>
</dbReference>